<evidence type="ECO:0000256" key="1">
    <source>
        <dbReference type="SAM" id="MobiDB-lite"/>
    </source>
</evidence>
<evidence type="ECO:0000313" key="3">
    <source>
        <dbReference type="Proteomes" id="UP000626109"/>
    </source>
</evidence>
<comment type="caution">
    <text evidence="2">The sequence shown here is derived from an EMBL/GenBank/DDBJ whole genome shotgun (WGS) entry which is preliminary data.</text>
</comment>
<accession>A0A813ISG8</accession>
<protein>
    <submittedName>
        <fullName evidence="2">Uncharacterized protein</fullName>
    </submittedName>
</protein>
<organism evidence="2 3">
    <name type="scientific">Polarella glacialis</name>
    <name type="common">Dinoflagellate</name>
    <dbReference type="NCBI Taxonomy" id="89957"/>
    <lineage>
        <taxon>Eukaryota</taxon>
        <taxon>Sar</taxon>
        <taxon>Alveolata</taxon>
        <taxon>Dinophyceae</taxon>
        <taxon>Suessiales</taxon>
        <taxon>Suessiaceae</taxon>
        <taxon>Polarella</taxon>
    </lineage>
</organism>
<dbReference type="Proteomes" id="UP000626109">
    <property type="component" value="Unassembled WGS sequence"/>
</dbReference>
<reference evidence="2" key="1">
    <citation type="submission" date="2021-02" db="EMBL/GenBank/DDBJ databases">
        <authorList>
            <person name="Dougan E. K."/>
            <person name="Rhodes N."/>
            <person name="Thang M."/>
            <person name="Chan C."/>
        </authorList>
    </citation>
    <scope>NUCLEOTIDE SEQUENCE</scope>
</reference>
<name>A0A813ISG8_POLGL</name>
<feature type="compositionally biased region" description="Basic and acidic residues" evidence="1">
    <location>
        <begin position="1"/>
        <end position="11"/>
    </location>
</feature>
<gene>
    <name evidence="2" type="ORF">PGLA2088_LOCUS10898</name>
</gene>
<feature type="compositionally biased region" description="Low complexity" evidence="1">
    <location>
        <begin position="74"/>
        <end position="96"/>
    </location>
</feature>
<feature type="region of interest" description="Disordered" evidence="1">
    <location>
        <begin position="1"/>
        <end position="96"/>
    </location>
</feature>
<feature type="compositionally biased region" description="Pro residues" evidence="1">
    <location>
        <begin position="28"/>
        <end position="37"/>
    </location>
</feature>
<feature type="compositionally biased region" description="Low complexity" evidence="1">
    <location>
        <begin position="151"/>
        <end position="166"/>
    </location>
</feature>
<evidence type="ECO:0000313" key="2">
    <source>
        <dbReference type="EMBL" id="CAE8654221.1"/>
    </source>
</evidence>
<dbReference type="AlphaFoldDB" id="A0A813ISG8"/>
<feature type="non-terminal residue" evidence="2">
    <location>
        <position position="331"/>
    </location>
</feature>
<proteinExistence type="predicted"/>
<sequence length="331" mass="35119">VAHGEQHRLFESRCPTPPPVRQVFAGGGPPPTLPMPPAVEATSSSSSRQPPPLQSRPAEPAAPLVNPWDGPETLPFQQQMQNPQPQQQPLPRQTQLPPEQQVKVKLRLKLRQPVTRQLVIMALLMCFCPAIGSAATDSPAVAHRREPRPVMPNGHGPMPNGHGPMPQANGYANGQVSTDGPPGHPPVSTDGPPGFLPDASKFFMGEGDWGKIRPGRPPVGGGHHAPNCIATFLGLEVQLAGLLPGPATVATWGPEQQLAAEQARVALLEVARRVVSSCQSRNLKEFREAVKLIGDGCFPGADPYSPEASVARAQIGLWATSAAALDAWGHL</sequence>
<dbReference type="EMBL" id="CAJNNW010012382">
    <property type="protein sequence ID" value="CAE8654221.1"/>
    <property type="molecule type" value="Genomic_DNA"/>
</dbReference>
<feature type="region of interest" description="Disordered" evidence="1">
    <location>
        <begin position="136"/>
        <end position="188"/>
    </location>
</feature>